<dbReference type="AlphaFoldDB" id="A0A2A4G214"/>
<evidence type="ECO:0000256" key="3">
    <source>
        <dbReference type="ARBA" id="ARBA00023163"/>
    </source>
</evidence>
<dbReference type="PROSITE" id="PS50885">
    <property type="entry name" value="HAMP"/>
    <property type="match status" value="1"/>
</dbReference>
<dbReference type="InterPro" id="IPR053142">
    <property type="entry name" value="PchR_regulatory_protein"/>
</dbReference>
<evidence type="ECO:0000256" key="2">
    <source>
        <dbReference type="ARBA" id="ARBA00023125"/>
    </source>
</evidence>
<proteinExistence type="predicted"/>
<dbReference type="PROSITE" id="PS01124">
    <property type="entry name" value="HTH_ARAC_FAMILY_2"/>
    <property type="match status" value="1"/>
</dbReference>
<dbReference type="InterPro" id="IPR020449">
    <property type="entry name" value="Tscrpt_reg_AraC-type_HTH"/>
</dbReference>
<dbReference type="Gene3D" id="3.30.450.20">
    <property type="entry name" value="PAS domain"/>
    <property type="match status" value="1"/>
</dbReference>
<dbReference type="GO" id="GO:0003700">
    <property type="term" value="F:DNA-binding transcription factor activity"/>
    <property type="evidence" value="ECO:0007669"/>
    <property type="project" value="InterPro"/>
</dbReference>
<dbReference type="GO" id="GO:0043565">
    <property type="term" value="F:sequence-specific DNA binding"/>
    <property type="evidence" value="ECO:0007669"/>
    <property type="project" value="InterPro"/>
</dbReference>
<dbReference type="PANTHER" id="PTHR47893">
    <property type="entry name" value="REGULATORY PROTEIN PCHR"/>
    <property type="match status" value="1"/>
</dbReference>
<dbReference type="InterPro" id="IPR003660">
    <property type="entry name" value="HAMP_dom"/>
</dbReference>
<gene>
    <name evidence="8" type="ORF">B7P33_17245</name>
</gene>
<keyword evidence="9" id="KW-1185">Reference proteome</keyword>
<evidence type="ECO:0000259" key="5">
    <source>
        <dbReference type="PROSITE" id="PS01124"/>
    </source>
</evidence>
<dbReference type="GO" id="GO:0016020">
    <property type="term" value="C:membrane"/>
    <property type="evidence" value="ECO:0007669"/>
    <property type="project" value="InterPro"/>
</dbReference>
<evidence type="ECO:0000256" key="4">
    <source>
        <dbReference type="SAM" id="MobiDB-lite"/>
    </source>
</evidence>
<sequence length="332" mass="38072">MTDRPHHIEDVDAERLKNIQEILLEIASGNLSLRIQRTERNDQLEALATLINMTLEELRNSFIHQAHVHPPDAYGFLGQTVFLLDPMGRIESFTPNAMEFTGLSQEELTGLPMEGLIGPDSRKKWKSLYEGVYRDQGRGRPLVLSFGKGQGLLQKVDCLISHTIDRNGFTQKTIVVCFKIFRRDKLREKELSVQVSRYRKANTAPKKKMYPINSQDAALLWKIHDHILNNLERPLPSLIELAHNFGTNEFKLKNGFKQLYGDTVFRFLLKERLKKASVLIQHSDLPIKRIAQITGFKSMAHFSRSFKKKYGYPPRDLRKGGQKNGPIQGVPD</sequence>
<dbReference type="Gene3D" id="1.10.10.60">
    <property type="entry name" value="Homeodomain-like"/>
    <property type="match status" value="2"/>
</dbReference>
<comment type="caution">
    <text evidence="8">The sequence shown here is derived from an EMBL/GenBank/DDBJ whole genome shotgun (WGS) entry which is preliminary data.</text>
</comment>
<evidence type="ECO:0000259" key="7">
    <source>
        <dbReference type="PROSITE" id="PS50885"/>
    </source>
</evidence>
<organism evidence="8 9">
    <name type="scientific">Sediminicola luteus</name>
    <dbReference type="NCBI Taxonomy" id="319238"/>
    <lineage>
        <taxon>Bacteria</taxon>
        <taxon>Pseudomonadati</taxon>
        <taxon>Bacteroidota</taxon>
        <taxon>Flavobacteriia</taxon>
        <taxon>Flavobacteriales</taxon>
        <taxon>Flavobacteriaceae</taxon>
        <taxon>Sediminicola</taxon>
    </lineage>
</organism>
<dbReference type="SUPFAM" id="SSF46689">
    <property type="entry name" value="Homeodomain-like"/>
    <property type="match status" value="1"/>
</dbReference>
<evidence type="ECO:0000256" key="1">
    <source>
        <dbReference type="ARBA" id="ARBA00023015"/>
    </source>
</evidence>
<dbReference type="Pfam" id="PF12833">
    <property type="entry name" value="HTH_18"/>
    <property type="match status" value="1"/>
</dbReference>
<dbReference type="PROSITE" id="PS00041">
    <property type="entry name" value="HTH_ARAC_FAMILY_1"/>
    <property type="match status" value="1"/>
</dbReference>
<reference evidence="8 9" key="1">
    <citation type="submission" date="2017-04" db="EMBL/GenBank/DDBJ databases">
        <title>A new member of the family Flavobacteriaceae isolated from ascidians.</title>
        <authorList>
            <person name="Chen L."/>
        </authorList>
    </citation>
    <scope>NUCLEOTIDE SEQUENCE [LARGE SCALE GENOMIC DNA]</scope>
    <source>
        <strain evidence="8 9">HQA918</strain>
    </source>
</reference>
<dbReference type="InterPro" id="IPR018062">
    <property type="entry name" value="HTH_AraC-typ_CS"/>
</dbReference>
<evidence type="ECO:0000313" key="9">
    <source>
        <dbReference type="Proteomes" id="UP000219559"/>
    </source>
</evidence>
<keyword evidence="3" id="KW-0804">Transcription</keyword>
<dbReference type="InterPro" id="IPR035965">
    <property type="entry name" value="PAS-like_dom_sf"/>
</dbReference>
<keyword evidence="2" id="KW-0238">DNA-binding</keyword>
<dbReference type="InterPro" id="IPR009057">
    <property type="entry name" value="Homeodomain-like_sf"/>
</dbReference>
<dbReference type="CDD" id="cd00130">
    <property type="entry name" value="PAS"/>
    <property type="match status" value="1"/>
</dbReference>
<dbReference type="PROSITE" id="PS50112">
    <property type="entry name" value="PAS"/>
    <property type="match status" value="1"/>
</dbReference>
<feature type="region of interest" description="Disordered" evidence="4">
    <location>
        <begin position="310"/>
        <end position="332"/>
    </location>
</feature>
<dbReference type="RefSeq" id="WP_097441128.1">
    <property type="nucleotide sequence ID" value="NZ_KZ300477.1"/>
</dbReference>
<dbReference type="SMART" id="SM00342">
    <property type="entry name" value="HTH_ARAC"/>
    <property type="match status" value="1"/>
</dbReference>
<keyword evidence="1" id="KW-0805">Transcription regulation</keyword>
<dbReference type="InterPro" id="IPR018060">
    <property type="entry name" value="HTH_AraC"/>
</dbReference>
<dbReference type="InterPro" id="IPR000014">
    <property type="entry name" value="PAS"/>
</dbReference>
<evidence type="ECO:0008006" key="10">
    <source>
        <dbReference type="Google" id="ProtNLM"/>
    </source>
</evidence>
<dbReference type="PRINTS" id="PR00032">
    <property type="entry name" value="HTHARAC"/>
</dbReference>
<evidence type="ECO:0000259" key="6">
    <source>
        <dbReference type="PROSITE" id="PS50112"/>
    </source>
</evidence>
<feature type="domain" description="HAMP" evidence="7">
    <location>
        <begin position="15"/>
        <end position="63"/>
    </location>
</feature>
<name>A0A2A4G214_9FLAO</name>
<dbReference type="GO" id="GO:0007165">
    <property type="term" value="P:signal transduction"/>
    <property type="evidence" value="ECO:0007669"/>
    <property type="project" value="InterPro"/>
</dbReference>
<evidence type="ECO:0000313" key="8">
    <source>
        <dbReference type="EMBL" id="PCE63019.1"/>
    </source>
</evidence>
<protein>
    <recommendedName>
        <fullName evidence="10">HTH araC/xylS-type domain-containing protein</fullName>
    </recommendedName>
</protein>
<dbReference type="SUPFAM" id="SSF55785">
    <property type="entry name" value="PYP-like sensor domain (PAS domain)"/>
    <property type="match status" value="1"/>
</dbReference>
<dbReference type="OrthoDB" id="1451418at2"/>
<dbReference type="PANTHER" id="PTHR47893:SF1">
    <property type="entry name" value="REGULATORY PROTEIN PCHR"/>
    <property type="match status" value="1"/>
</dbReference>
<dbReference type="EMBL" id="NBWU01000007">
    <property type="protein sequence ID" value="PCE63019.1"/>
    <property type="molecule type" value="Genomic_DNA"/>
</dbReference>
<feature type="domain" description="HTH araC/xylS-type" evidence="5">
    <location>
        <begin position="221"/>
        <end position="320"/>
    </location>
</feature>
<feature type="domain" description="PAS" evidence="6">
    <location>
        <begin position="81"/>
        <end position="136"/>
    </location>
</feature>
<dbReference type="Proteomes" id="UP000219559">
    <property type="component" value="Unassembled WGS sequence"/>
</dbReference>
<accession>A0A2A4G214</accession>